<dbReference type="EMBL" id="CM001889">
    <property type="protein sequence ID" value="EOY50807.1"/>
    <property type="molecule type" value="Genomic_DNA"/>
</dbReference>
<dbReference type="SUPFAM" id="SSF48256">
    <property type="entry name" value="Citrate synthase"/>
    <property type="match status" value="1"/>
</dbReference>
<dbReference type="GO" id="GO:0005975">
    <property type="term" value="P:carbohydrate metabolic process"/>
    <property type="evidence" value="ECO:0007669"/>
    <property type="project" value="TreeGrafter"/>
</dbReference>
<evidence type="ECO:0000313" key="8">
    <source>
        <dbReference type="EMBL" id="EOY50807.1"/>
    </source>
</evidence>
<dbReference type="GO" id="GO:0006099">
    <property type="term" value="P:tricarboxylic acid cycle"/>
    <property type="evidence" value="ECO:0007669"/>
    <property type="project" value="UniProtKB-UniPathway"/>
</dbReference>
<evidence type="ECO:0000256" key="2">
    <source>
        <dbReference type="ARBA" id="ARBA00010566"/>
    </source>
</evidence>
<sequence>MSVNRTAAAATPVEVPRGLAGVVVADTEVGDVRGLEGFYHYRQYSAVELARSRGFEDVWHLLVHGELPDARTGAAFAAETAALRRLPDAVRAALPAIAEAGAGSGPLAGMRTGLSLLGAALGFRPVYDLSVDQRRQDTLVAAAAVPTLLTALHRLGRGLEPVEPREDLSYAANYLYMLTGQEPDEACTRAIEQYLISTIDHGFNASTFTARVIASTGADVAACLAGAVSALSGPLHGGAPSRALDTLDAIGTPDRIDAWIRERVLAGDRIMGFGHAVYRTEDPRSRMLREVAQSFGGPRVEFAVEVERQVEAILAELKPGRELHTNVEFYAGVVMELCGLPREMFTPTFAAARVVGWSANILEQASDSKIIRPAARYVGPGAPVGVPAVA</sequence>
<organism evidence="8 9">
    <name type="scientific">Streptomyces lividans 1326</name>
    <dbReference type="NCBI Taxonomy" id="1200984"/>
    <lineage>
        <taxon>Bacteria</taxon>
        <taxon>Bacillati</taxon>
        <taxon>Actinomycetota</taxon>
        <taxon>Actinomycetes</taxon>
        <taxon>Kitasatosporales</taxon>
        <taxon>Streptomycetaceae</taxon>
        <taxon>Streptomyces</taxon>
    </lineage>
</organism>
<keyword evidence="8" id="KW-0012">Acyltransferase</keyword>
<dbReference type="PROSITE" id="PS00480">
    <property type="entry name" value="CITRATE_SYNTHASE"/>
    <property type="match status" value="1"/>
</dbReference>
<dbReference type="CDD" id="cd06109">
    <property type="entry name" value="BsCS-I_like"/>
    <property type="match status" value="1"/>
</dbReference>
<dbReference type="Proteomes" id="UP000014062">
    <property type="component" value="Chromosome"/>
</dbReference>
<dbReference type="Gene3D" id="1.10.580.10">
    <property type="entry name" value="Citrate Synthase, domain 1"/>
    <property type="match status" value="1"/>
</dbReference>
<dbReference type="InterPro" id="IPR016142">
    <property type="entry name" value="Citrate_synth-like_lrg_a-sub"/>
</dbReference>
<dbReference type="InterPro" id="IPR016143">
    <property type="entry name" value="Citrate_synth-like_sm_a-sub"/>
</dbReference>
<dbReference type="GO" id="GO:0036440">
    <property type="term" value="F:citrate synthase activity"/>
    <property type="evidence" value="ECO:0007669"/>
    <property type="project" value="UniProtKB-EC"/>
</dbReference>
<accession>A0A7U9DXB6</accession>
<evidence type="ECO:0000256" key="6">
    <source>
        <dbReference type="PIRSR" id="PIRSR001369-1"/>
    </source>
</evidence>
<dbReference type="InterPro" id="IPR002020">
    <property type="entry name" value="Citrate_synthase"/>
</dbReference>
<evidence type="ECO:0000256" key="4">
    <source>
        <dbReference type="ARBA" id="ARBA00049288"/>
    </source>
</evidence>
<reference evidence="9" key="1">
    <citation type="journal article" date="2013" name="Genome Biol. Evol.">
        <title>The genome sequence of Streptomyces lividans 66 reveals a novel tRNA-dependent peptide biosynthetic system within a metal-related genomic island.</title>
        <authorList>
            <person name="Cruz-Morales P."/>
            <person name="Vijgenboom E."/>
            <person name="Iruegas-Bocardo F."/>
            <person name="Girard G."/>
            <person name="Yanez-Guerra L.A."/>
            <person name="Ramos-Aboites H.E."/>
            <person name="Pernodet J.L."/>
            <person name="Anne J."/>
            <person name="van Wezel G.P."/>
            <person name="Barona-Gomez F."/>
        </authorList>
    </citation>
    <scope>NUCLEOTIDE SEQUENCE [LARGE SCALE GENOMIC DNA]</scope>
    <source>
        <strain evidence="9">1326</strain>
    </source>
</reference>
<dbReference type="FunFam" id="1.10.230.10:FF:000007">
    <property type="entry name" value="Citrate synthase"/>
    <property type="match status" value="1"/>
</dbReference>
<keyword evidence="3 5" id="KW-0808">Transferase</keyword>
<dbReference type="GO" id="GO:0005829">
    <property type="term" value="C:cytosol"/>
    <property type="evidence" value="ECO:0007669"/>
    <property type="project" value="TreeGrafter"/>
</dbReference>
<name>A0A7U9DXB6_STRLI</name>
<feature type="active site" evidence="6">
    <location>
        <position position="328"/>
    </location>
</feature>
<dbReference type="PANTHER" id="PTHR11739:SF23">
    <property type="entry name" value="CITRATE SYNTHASE 2-RELATED"/>
    <property type="match status" value="1"/>
</dbReference>
<dbReference type="UniPathway" id="UPA00223"/>
<evidence type="ECO:0000256" key="5">
    <source>
        <dbReference type="PIRNR" id="PIRNR001369"/>
    </source>
</evidence>
<protein>
    <recommendedName>
        <fullName evidence="5">Citrate synthase</fullName>
    </recommendedName>
</protein>
<dbReference type="Gene3D" id="1.10.230.10">
    <property type="entry name" value="Cytochrome P450-Terp, domain 2"/>
    <property type="match status" value="1"/>
</dbReference>
<evidence type="ECO:0000256" key="3">
    <source>
        <dbReference type="ARBA" id="ARBA00022679"/>
    </source>
</evidence>
<comment type="catalytic activity">
    <reaction evidence="4">
        <text>oxaloacetate + acetyl-CoA + H2O = citrate + CoA + H(+)</text>
        <dbReference type="Rhea" id="RHEA:16845"/>
        <dbReference type="ChEBI" id="CHEBI:15377"/>
        <dbReference type="ChEBI" id="CHEBI:15378"/>
        <dbReference type="ChEBI" id="CHEBI:16452"/>
        <dbReference type="ChEBI" id="CHEBI:16947"/>
        <dbReference type="ChEBI" id="CHEBI:57287"/>
        <dbReference type="ChEBI" id="CHEBI:57288"/>
        <dbReference type="EC" id="2.3.3.16"/>
    </reaction>
</comment>
<evidence type="ECO:0000256" key="1">
    <source>
        <dbReference type="ARBA" id="ARBA00005163"/>
    </source>
</evidence>
<dbReference type="NCBIfam" id="NF009005">
    <property type="entry name" value="PRK12350.1"/>
    <property type="match status" value="1"/>
</dbReference>
<dbReference type="GeneID" id="91383219"/>
<dbReference type="PANTHER" id="PTHR11739">
    <property type="entry name" value="CITRATE SYNTHASE"/>
    <property type="match status" value="1"/>
</dbReference>
<dbReference type="Pfam" id="PF00285">
    <property type="entry name" value="Citrate_synt"/>
    <property type="match status" value="1"/>
</dbReference>
<dbReference type="PRINTS" id="PR00143">
    <property type="entry name" value="CITRTSNTHASE"/>
</dbReference>
<comment type="similarity">
    <text evidence="2 5 7">Belongs to the citrate synthase family.</text>
</comment>
<dbReference type="InterPro" id="IPR024176">
    <property type="entry name" value="Citrate_synthase_bac-typ"/>
</dbReference>
<dbReference type="InterPro" id="IPR019810">
    <property type="entry name" value="Citrate_synthase_AS"/>
</dbReference>
<feature type="active site" evidence="6">
    <location>
        <position position="275"/>
    </location>
</feature>
<evidence type="ECO:0000256" key="7">
    <source>
        <dbReference type="RuleBase" id="RU003406"/>
    </source>
</evidence>
<gene>
    <name evidence="8" type="ORF">SLI_6100</name>
</gene>
<proteinExistence type="inferred from homology"/>
<dbReference type="RefSeq" id="WP_003973189.1">
    <property type="nucleotide sequence ID" value="NZ_CM001889.1"/>
</dbReference>
<dbReference type="AlphaFoldDB" id="A0A7U9DXB6"/>
<evidence type="ECO:0000313" key="9">
    <source>
        <dbReference type="Proteomes" id="UP000014062"/>
    </source>
</evidence>
<comment type="pathway">
    <text evidence="1">Carbohydrate metabolism; tricarboxylic acid cycle.</text>
</comment>
<dbReference type="PIRSF" id="PIRSF001369">
    <property type="entry name" value="Citrate_synth"/>
    <property type="match status" value="1"/>
</dbReference>
<dbReference type="InterPro" id="IPR036969">
    <property type="entry name" value="Citrate_synthase_sf"/>
</dbReference>